<dbReference type="Proteomes" id="UP000198531">
    <property type="component" value="Unassembled WGS sequence"/>
</dbReference>
<accession>A0A1I6GTS5</accession>
<organism evidence="1 2">
    <name type="scientific">Halogeometricum rufum</name>
    <dbReference type="NCBI Taxonomy" id="553469"/>
    <lineage>
        <taxon>Archaea</taxon>
        <taxon>Methanobacteriati</taxon>
        <taxon>Methanobacteriota</taxon>
        <taxon>Stenosarchaea group</taxon>
        <taxon>Halobacteria</taxon>
        <taxon>Halobacteriales</taxon>
        <taxon>Haloferacaceae</taxon>
        <taxon>Halogeometricum</taxon>
    </lineage>
</organism>
<proteinExistence type="predicted"/>
<gene>
    <name evidence="1" type="ORF">SAMN04487947_1641</name>
</gene>
<evidence type="ECO:0000313" key="2">
    <source>
        <dbReference type="Proteomes" id="UP000198531"/>
    </source>
</evidence>
<reference evidence="2" key="1">
    <citation type="submission" date="2016-10" db="EMBL/GenBank/DDBJ databases">
        <authorList>
            <person name="Varghese N."/>
            <person name="Submissions S."/>
        </authorList>
    </citation>
    <scope>NUCLEOTIDE SEQUENCE [LARGE SCALE GENOMIC DNA]</scope>
    <source>
        <strain evidence="2">CGMCC 1.7736</strain>
    </source>
</reference>
<dbReference type="AlphaFoldDB" id="A0A1I6GTS5"/>
<sequence>MRASSFLRGVAHVERQASAVAERRAYPEDDPEPYRRANRAREAVSDVATQFVASVPLPTSSRRSGADADGAVETLLDRVYERSRPDPSGSAFDRARAVGRADAVDGILVVPLGSDPPGISNWYTVSRSMVRYAGRAAVVCDRIEQRLRTATRPGAAVRWRELSELLVAVGRTVATVAAAREWIDPPETDADGAGELIAVAKRTVEHVSPDSTI</sequence>
<protein>
    <submittedName>
        <fullName evidence="1">Uncharacterized protein</fullName>
    </submittedName>
</protein>
<keyword evidence="2" id="KW-1185">Reference proteome</keyword>
<dbReference type="EMBL" id="FOYT01000001">
    <property type="protein sequence ID" value="SFR45570.1"/>
    <property type="molecule type" value="Genomic_DNA"/>
</dbReference>
<dbReference type="STRING" id="553469.SAMN04487947_1641"/>
<evidence type="ECO:0000313" key="1">
    <source>
        <dbReference type="EMBL" id="SFR45570.1"/>
    </source>
</evidence>
<name>A0A1I6GTS5_9EURY</name>